<dbReference type="InterPro" id="IPR016621">
    <property type="entry name" value="UCP014543"/>
</dbReference>
<gene>
    <name evidence="1" type="ORF">ABGF40_08535</name>
</gene>
<reference evidence="1 2" key="1">
    <citation type="journal article" date="2024" name="Front. Microbiol.">
        <title>Pangenomic and biochemical analyses of Helcococcus ovis reveal widespread tetracycline resistance and a novel bacterial species, Helcococcus bovis.</title>
        <authorList>
            <person name="Cunha F."/>
            <person name="Zhai Y."/>
            <person name="Casaro S."/>
            <person name="Jones K.L."/>
            <person name="Hernandez M."/>
            <person name="Bisinotto R.S."/>
            <person name="Kariyawasam S."/>
            <person name="Brown M.B."/>
            <person name="Phillips A."/>
            <person name="Jeong K.C."/>
            <person name="Galvao K.N."/>
        </authorList>
    </citation>
    <scope>NUCLEOTIDE SEQUENCE [LARGE SCALE GENOMIC DNA]</scope>
    <source>
        <strain evidence="1 2">KG197</strain>
    </source>
</reference>
<keyword evidence="2" id="KW-1185">Reference proteome</keyword>
<name>A0ABW9F8D9_9FIRM</name>
<sequence length="193" mass="23060">MTEKNILDNNEKIILIYGIKNKRYKSLIEQANKYNYRVIEVLDNQLNCEIENLLSNNISNCIDEKSEKIDIEFLLFVNIIKDELYKFIDELKRKKLYFANKAILTQTNLKWKLRTLLVENKKEHLVMTLFTNLRRSMKKAEILRENGIFDDELLEIMVQAKKFMNPQEFDFSEIKEIHNKLSIKVNSLEGKHE</sequence>
<dbReference type="EMBL" id="JBFNFH010000030">
    <property type="protein sequence ID" value="MFM1525700.1"/>
    <property type="molecule type" value="Genomic_DNA"/>
</dbReference>
<organism evidence="1 2">
    <name type="scientific">Helcococcus bovis</name>
    <dbReference type="NCBI Taxonomy" id="3153252"/>
    <lineage>
        <taxon>Bacteria</taxon>
        <taxon>Bacillati</taxon>
        <taxon>Bacillota</taxon>
        <taxon>Tissierellia</taxon>
        <taxon>Tissierellales</taxon>
        <taxon>Peptoniphilaceae</taxon>
        <taxon>Helcococcus</taxon>
    </lineage>
</organism>
<evidence type="ECO:0000313" key="1">
    <source>
        <dbReference type="EMBL" id="MFM1525700.1"/>
    </source>
</evidence>
<proteinExistence type="predicted"/>
<accession>A0ABW9F8D9</accession>
<dbReference type="Proteomes" id="UP001629536">
    <property type="component" value="Unassembled WGS sequence"/>
</dbReference>
<protein>
    <submittedName>
        <fullName evidence="1">DUF3783 domain-containing protein</fullName>
    </submittedName>
</protein>
<dbReference type="Pfam" id="PF12646">
    <property type="entry name" value="DUF3783"/>
    <property type="match status" value="1"/>
</dbReference>
<evidence type="ECO:0000313" key="2">
    <source>
        <dbReference type="Proteomes" id="UP001629536"/>
    </source>
</evidence>
<dbReference type="RefSeq" id="WP_408127072.1">
    <property type="nucleotide sequence ID" value="NZ_JBFNFH010000030.1"/>
</dbReference>
<comment type="caution">
    <text evidence="1">The sequence shown here is derived from an EMBL/GenBank/DDBJ whole genome shotgun (WGS) entry which is preliminary data.</text>
</comment>